<evidence type="ECO:0000256" key="1">
    <source>
        <dbReference type="SAM" id="MobiDB-lite"/>
    </source>
</evidence>
<accession>A0A5B7KBT2</accession>
<dbReference type="AlphaFoldDB" id="A0A5B7KBT2"/>
<sequence length="84" mass="9160">MRKAPPPLSSATNGNLHTFPRPTDMAMQERRNSTGLDHCCLPPLSGVTSTYHLIYLSPPLVLPPLSSPLAPPSPSHLLLPRNQR</sequence>
<name>A0A5B7KBT2_PORTR</name>
<feature type="compositionally biased region" description="Pro residues" evidence="1">
    <location>
        <begin position="65"/>
        <end position="74"/>
    </location>
</feature>
<dbReference type="Proteomes" id="UP000324222">
    <property type="component" value="Unassembled WGS sequence"/>
</dbReference>
<gene>
    <name evidence="2" type="ORF">E2C01_097590</name>
</gene>
<evidence type="ECO:0000313" key="3">
    <source>
        <dbReference type="Proteomes" id="UP000324222"/>
    </source>
</evidence>
<dbReference type="EMBL" id="VSRR010129653">
    <property type="protein sequence ID" value="MPD02035.1"/>
    <property type="molecule type" value="Genomic_DNA"/>
</dbReference>
<organism evidence="2 3">
    <name type="scientific">Portunus trituberculatus</name>
    <name type="common">Swimming crab</name>
    <name type="synonym">Neptunus trituberculatus</name>
    <dbReference type="NCBI Taxonomy" id="210409"/>
    <lineage>
        <taxon>Eukaryota</taxon>
        <taxon>Metazoa</taxon>
        <taxon>Ecdysozoa</taxon>
        <taxon>Arthropoda</taxon>
        <taxon>Crustacea</taxon>
        <taxon>Multicrustacea</taxon>
        <taxon>Malacostraca</taxon>
        <taxon>Eumalacostraca</taxon>
        <taxon>Eucarida</taxon>
        <taxon>Decapoda</taxon>
        <taxon>Pleocyemata</taxon>
        <taxon>Brachyura</taxon>
        <taxon>Eubrachyura</taxon>
        <taxon>Portunoidea</taxon>
        <taxon>Portunidae</taxon>
        <taxon>Portuninae</taxon>
        <taxon>Portunus</taxon>
    </lineage>
</organism>
<proteinExistence type="predicted"/>
<feature type="region of interest" description="Disordered" evidence="1">
    <location>
        <begin position="65"/>
        <end position="84"/>
    </location>
</feature>
<reference evidence="2 3" key="1">
    <citation type="submission" date="2019-05" db="EMBL/GenBank/DDBJ databases">
        <title>Another draft genome of Portunus trituberculatus and its Hox gene families provides insights of decapod evolution.</title>
        <authorList>
            <person name="Jeong J.-H."/>
            <person name="Song I."/>
            <person name="Kim S."/>
            <person name="Choi T."/>
            <person name="Kim D."/>
            <person name="Ryu S."/>
            <person name="Kim W."/>
        </authorList>
    </citation>
    <scope>NUCLEOTIDE SEQUENCE [LARGE SCALE GENOMIC DNA]</scope>
    <source>
        <tissue evidence="2">Muscle</tissue>
    </source>
</reference>
<keyword evidence="3" id="KW-1185">Reference proteome</keyword>
<comment type="caution">
    <text evidence="2">The sequence shown here is derived from an EMBL/GenBank/DDBJ whole genome shotgun (WGS) entry which is preliminary data.</text>
</comment>
<protein>
    <submittedName>
        <fullName evidence="2">Uncharacterized protein</fullName>
    </submittedName>
</protein>
<feature type="region of interest" description="Disordered" evidence="1">
    <location>
        <begin position="1"/>
        <end position="23"/>
    </location>
</feature>
<feature type="compositionally biased region" description="Low complexity" evidence="1">
    <location>
        <begin position="75"/>
        <end position="84"/>
    </location>
</feature>
<evidence type="ECO:0000313" key="2">
    <source>
        <dbReference type="EMBL" id="MPD02035.1"/>
    </source>
</evidence>